<proteinExistence type="inferred from homology"/>
<evidence type="ECO:0000256" key="10">
    <source>
        <dbReference type="SAM" id="SignalP"/>
    </source>
</evidence>
<dbReference type="Pfam" id="PF07715">
    <property type="entry name" value="Plug"/>
    <property type="match status" value="1"/>
</dbReference>
<keyword evidence="5 9" id="KW-0798">TonB box</keyword>
<dbReference type="Proteomes" id="UP000643403">
    <property type="component" value="Unassembled WGS sequence"/>
</dbReference>
<keyword evidence="2 8" id="KW-0813">Transport</keyword>
<dbReference type="SUPFAM" id="SSF56935">
    <property type="entry name" value="Porins"/>
    <property type="match status" value="1"/>
</dbReference>
<dbReference type="EMBL" id="BMXY01000001">
    <property type="protein sequence ID" value="GGZ58835.1"/>
    <property type="molecule type" value="Genomic_DNA"/>
</dbReference>
<evidence type="ECO:0000256" key="5">
    <source>
        <dbReference type="ARBA" id="ARBA00023077"/>
    </source>
</evidence>
<dbReference type="Gene3D" id="2.40.170.20">
    <property type="entry name" value="TonB-dependent receptor, beta-barrel domain"/>
    <property type="match status" value="1"/>
</dbReference>
<keyword evidence="14" id="KW-1185">Reference proteome</keyword>
<dbReference type="InterPro" id="IPR012910">
    <property type="entry name" value="Plug_dom"/>
</dbReference>
<keyword evidence="3 8" id="KW-1134">Transmembrane beta strand</keyword>
<dbReference type="PROSITE" id="PS52016">
    <property type="entry name" value="TONB_DEPENDENT_REC_3"/>
    <property type="match status" value="1"/>
</dbReference>
<reference evidence="14" key="1">
    <citation type="journal article" date="2019" name="Int. J. Syst. Evol. Microbiol.">
        <title>The Global Catalogue of Microorganisms (GCM) 10K type strain sequencing project: providing services to taxonomists for standard genome sequencing and annotation.</title>
        <authorList>
            <consortium name="The Broad Institute Genomics Platform"/>
            <consortium name="The Broad Institute Genome Sequencing Center for Infectious Disease"/>
            <person name="Wu L."/>
            <person name="Ma J."/>
        </authorList>
    </citation>
    <scope>NUCLEOTIDE SEQUENCE [LARGE SCALE GENOMIC DNA]</scope>
    <source>
        <strain evidence="14">KCTC 22558</strain>
    </source>
</reference>
<evidence type="ECO:0000256" key="4">
    <source>
        <dbReference type="ARBA" id="ARBA00022692"/>
    </source>
</evidence>
<accession>A0ABQ3BVE1</accession>
<feature type="signal peptide" evidence="10">
    <location>
        <begin position="1"/>
        <end position="31"/>
    </location>
</feature>
<feature type="domain" description="TonB-dependent receptor-like beta-barrel" evidence="11">
    <location>
        <begin position="382"/>
        <end position="941"/>
    </location>
</feature>
<feature type="chain" id="PRO_5047008942" evidence="10">
    <location>
        <begin position="32"/>
        <end position="979"/>
    </location>
</feature>
<evidence type="ECO:0000259" key="11">
    <source>
        <dbReference type="Pfam" id="PF00593"/>
    </source>
</evidence>
<evidence type="ECO:0000256" key="2">
    <source>
        <dbReference type="ARBA" id="ARBA00022448"/>
    </source>
</evidence>
<keyword evidence="10" id="KW-0732">Signal</keyword>
<comment type="caution">
    <text evidence="13">The sequence shown here is derived from an EMBL/GenBank/DDBJ whole genome shotgun (WGS) entry which is preliminary data.</text>
</comment>
<protein>
    <submittedName>
        <fullName evidence="13">Membrane protein</fullName>
    </submittedName>
</protein>
<sequence length="979" mass="106822">MPVNNQGLRRSRITAAVVAALALPVATAAFAQQADTDATDTETTTTATSSNDKAALDRVTVVGSRIARNQIEGPAPVTVISREDIDREGFQTVGDMLQTLTQNTTASFTGDLAVTGFTPNAQVVNLRNLGPGYTLTLINGRRPAQYPQPYNRDNNVVNIRAIPSSIIERVEVLTGGASAIYGSDAVAGVVNIVTRKNFDGNFLRGTVGTTSDGGGDSVNLEYTGGRTGDRWSAVYALQYGENEPVFASQRDFLKDSRNGPKGAEFTNPALSLIAIRQSGTGVGQNAYYPGQEACDRFGYTTRTTAARGQYCGSFDQSASRSIVNKGEFWSTYGYGTFDLTDNVQLFGSATYYSSKASATGGTEFWGTSGDQFLRTSSGGASSVYYDPQFGALIQLQRVINPFEIGGLEASTTNFDESTWDVMVGATGTFGEAFDWEASLATSRYDYTANRPRLLSKAVHDYFLGPQLTTATGAPQFISGYPIYNLNLARWATPLTPEQYAGLSTRVINKGQTGSSTFNFNVAGDLFDLPAGSVGFAAVVEAARQEFDLISDPRTDQLRPRDSQTIYNLTSSGETHGKRDRYAAGVELRVPILSNLTAQLAGRYDKYDDITAVDDAITYNIGLEFRPFDKLLLRSSYATSFRAPDMQLVFAEGAASYSTILDEYSCRSGTGLGAPTPATPRTRAQCNVSGDRTLYQAQTRVAGNPLLKEEEGESFTGGFVWDIMERMDVSVDYWRIKLKDAATQLSSTYILQNEANCRLGTNPDGTPFGNSIDSAFCQNILSLVTRLPSNPGTALDNRVDGLNSAYINAALQDSSGIDATYRYRFDTENWGRFSLELGYSLSLTNKYKQFEGDELIEYRDSVLISDQRSRVRGTVSWSKGDWTTTVFGTRFGSNGNWAGADYVDTQTGAFSPRRLEPWMLYNLQVAKKFGPNLTASLTINNVLNEQYREDASYTGYPFFDYTIGADPQGRRMYFSVGYKF</sequence>
<dbReference type="InterPro" id="IPR039426">
    <property type="entry name" value="TonB-dep_rcpt-like"/>
</dbReference>
<evidence type="ECO:0000256" key="9">
    <source>
        <dbReference type="RuleBase" id="RU003357"/>
    </source>
</evidence>
<feature type="domain" description="TonB-dependent receptor plug" evidence="12">
    <location>
        <begin position="71"/>
        <end position="189"/>
    </location>
</feature>
<evidence type="ECO:0000313" key="14">
    <source>
        <dbReference type="Proteomes" id="UP000643403"/>
    </source>
</evidence>
<comment type="subcellular location">
    <subcellularLocation>
        <location evidence="1 8">Cell outer membrane</location>
        <topology evidence="1 8">Multi-pass membrane protein</topology>
    </subcellularLocation>
</comment>
<organism evidence="13 14">
    <name type="scientific">Cognatilysobacter xinjiangensis</name>
    <dbReference type="NCBI Taxonomy" id="546892"/>
    <lineage>
        <taxon>Bacteria</taxon>
        <taxon>Pseudomonadati</taxon>
        <taxon>Pseudomonadota</taxon>
        <taxon>Gammaproteobacteria</taxon>
        <taxon>Lysobacterales</taxon>
        <taxon>Lysobacteraceae</taxon>
        <taxon>Cognatilysobacter</taxon>
    </lineage>
</organism>
<evidence type="ECO:0000256" key="7">
    <source>
        <dbReference type="ARBA" id="ARBA00023237"/>
    </source>
</evidence>
<evidence type="ECO:0000256" key="8">
    <source>
        <dbReference type="PROSITE-ProRule" id="PRU01360"/>
    </source>
</evidence>
<gene>
    <name evidence="13" type="ORF">GCM10008101_10680</name>
</gene>
<name>A0ABQ3BVE1_9GAMM</name>
<evidence type="ECO:0000259" key="12">
    <source>
        <dbReference type="Pfam" id="PF07715"/>
    </source>
</evidence>
<dbReference type="Gene3D" id="2.170.130.10">
    <property type="entry name" value="TonB-dependent receptor, plug domain"/>
    <property type="match status" value="1"/>
</dbReference>
<dbReference type="InterPro" id="IPR036942">
    <property type="entry name" value="Beta-barrel_TonB_sf"/>
</dbReference>
<keyword evidence="4 8" id="KW-0812">Transmembrane</keyword>
<dbReference type="InterPro" id="IPR037066">
    <property type="entry name" value="Plug_dom_sf"/>
</dbReference>
<dbReference type="InterPro" id="IPR000531">
    <property type="entry name" value="Beta-barrel_TonB"/>
</dbReference>
<dbReference type="PANTHER" id="PTHR47234:SF1">
    <property type="entry name" value="TONB-DEPENDENT RECEPTOR"/>
    <property type="match status" value="1"/>
</dbReference>
<evidence type="ECO:0000313" key="13">
    <source>
        <dbReference type="EMBL" id="GGZ58835.1"/>
    </source>
</evidence>
<dbReference type="Pfam" id="PF00593">
    <property type="entry name" value="TonB_dep_Rec_b-barrel"/>
    <property type="match status" value="1"/>
</dbReference>
<evidence type="ECO:0000256" key="1">
    <source>
        <dbReference type="ARBA" id="ARBA00004571"/>
    </source>
</evidence>
<dbReference type="PANTHER" id="PTHR47234">
    <property type="match status" value="1"/>
</dbReference>
<comment type="similarity">
    <text evidence="8 9">Belongs to the TonB-dependent receptor family.</text>
</comment>
<keyword evidence="7 8" id="KW-0998">Cell outer membrane</keyword>
<keyword evidence="6 8" id="KW-0472">Membrane</keyword>
<evidence type="ECO:0000256" key="6">
    <source>
        <dbReference type="ARBA" id="ARBA00023136"/>
    </source>
</evidence>
<evidence type="ECO:0000256" key="3">
    <source>
        <dbReference type="ARBA" id="ARBA00022452"/>
    </source>
</evidence>
<dbReference type="RefSeq" id="WP_189447529.1">
    <property type="nucleotide sequence ID" value="NZ_BMXY01000001.1"/>
</dbReference>